<dbReference type="Gene3D" id="3.40.50.450">
    <property type="match status" value="1"/>
</dbReference>
<dbReference type="GO" id="GO:0009294">
    <property type="term" value="P:DNA-mediated transformation"/>
    <property type="evidence" value="ECO:0007669"/>
    <property type="project" value="InterPro"/>
</dbReference>
<evidence type="ECO:0000313" key="4">
    <source>
        <dbReference type="Proteomes" id="UP000003345"/>
    </source>
</evidence>
<accession>I2NM74</accession>
<sequence length="423" mass="47367">MNISDNTKAILLLTAPLLLNGGEVPQYDLLKPSEYNKLMAYLVNIKKQPADLLSYQADEILNNYVELEKHRVMQLLNRGFLLSQVLEYWQARGIWVVSRADDGYPNRLKTRLKEQSPAILYGCGDINLLNYGGLAIVGSRQIDNDLISYTESIAELSTQAGRMIISGGAQGVDSTAMYKALRSEGWACGVLADNLEKAALSLSNREFLRNGQLVLISACDPKAGFNTGHAMQRNKYIYALSDIALVVNSDLNKGGTWAGAIEQLNKYRQIPIYIRSTGNASKGLEALNNKGALLWKNPSNIQEFSALFNLNNVMNKASQMSLLDCDEEDSQNELTSSINHENKNSPLNAESNPLFSLKANEKLFNFVKELIRNSTLNSAKREIELADELDISTSQMKKWLQRLVDEKHLIKKSRPIKYIWNND</sequence>
<dbReference type="SUPFAM" id="SSF102405">
    <property type="entry name" value="MCP/YpsA-like"/>
    <property type="match status" value="1"/>
</dbReference>
<dbReference type="Proteomes" id="UP000003345">
    <property type="component" value="Unassembled WGS sequence"/>
</dbReference>
<organism evidence="3 4">
    <name type="scientific">Haemophilus paraphrohaemolyticus HK411</name>
    <dbReference type="NCBI Taxonomy" id="1095743"/>
    <lineage>
        <taxon>Bacteria</taxon>
        <taxon>Pseudomonadati</taxon>
        <taxon>Pseudomonadota</taxon>
        <taxon>Gammaproteobacteria</taxon>
        <taxon>Pasteurellales</taxon>
        <taxon>Pasteurellaceae</taxon>
        <taxon>Haemophilus</taxon>
    </lineage>
</organism>
<evidence type="ECO:0000313" key="3">
    <source>
        <dbReference type="EMBL" id="EIG26935.1"/>
    </source>
</evidence>
<dbReference type="Pfam" id="PF02481">
    <property type="entry name" value="DNA_processg_A"/>
    <property type="match status" value="1"/>
</dbReference>
<dbReference type="eggNOG" id="COG0758">
    <property type="taxonomic scope" value="Bacteria"/>
</dbReference>
<evidence type="ECO:0000259" key="2">
    <source>
        <dbReference type="Pfam" id="PF02481"/>
    </source>
</evidence>
<dbReference type="InterPro" id="IPR003488">
    <property type="entry name" value="DprA"/>
</dbReference>
<dbReference type="InterPro" id="IPR057666">
    <property type="entry name" value="DrpA_SLOG"/>
</dbReference>
<name>I2NM74_9PAST</name>
<dbReference type="PANTHER" id="PTHR43022">
    <property type="entry name" value="PROTEIN SMF"/>
    <property type="match status" value="1"/>
</dbReference>
<dbReference type="AlphaFoldDB" id="I2NM74"/>
<reference evidence="3 4" key="1">
    <citation type="submission" date="2012-04" db="EMBL/GenBank/DDBJ databases">
        <authorList>
            <person name="Harkins D.M."/>
            <person name="Madupu R."/>
            <person name="Durkin A.S."/>
            <person name="Torralba M."/>
            <person name="Methe B."/>
            <person name="Sutton G.G."/>
            <person name="Nelson K.E."/>
        </authorList>
    </citation>
    <scope>NUCLEOTIDE SEQUENCE [LARGE SCALE GENOMIC DNA]</scope>
    <source>
        <strain evidence="3 4">HK411</strain>
    </source>
</reference>
<dbReference type="EMBL" id="AJMU01000026">
    <property type="protein sequence ID" value="EIG26935.1"/>
    <property type="molecule type" value="Genomic_DNA"/>
</dbReference>
<proteinExistence type="inferred from homology"/>
<comment type="similarity">
    <text evidence="1">Belongs to the DprA/Smf family.</text>
</comment>
<comment type="caution">
    <text evidence="3">The sequence shown here is derived from an EMBL/GenBank/DDBJ whole genome shotgun (WGS) entry which is preliminary data.</text>
</comment>
<gene>
    <name evidence="3" type="ORF">HMPREF1054_1816</name>
</gene>
<evidence type="ECO:0000256" key="1">
    <source>
        <dbReference type="ARBA" id="ARBA00006525"/>
    </source>
</evidence>
<protein>
    <submittedName>
        <fullName evidence="3">DNA recombination-mediator protein A</fullName>
    </submittedName>
</protein>
<feature type="domain" description="Smf/DprA SLOG" evidence="2">
    <location>
        <begin position="96"/>
        <end position="303"/>
    </location>
</feature>
<dbReference type="PANTHER" id="PTHR43022:SF1">
    <property type="entry name" value="PROTEIN SMF"/>
    <property type="match status" value="1"/>
</dbReference>
<dbReference type="PATRIC" id="fig|1095743.3.peg.437"/>